<feature type="transmembrane region" description="Helical" evidence="8">
    <location>
        <begin position="362"/>
        <end position="384"/>
    </location>
</feature>
<sequence>MTTLGTNRIKRCILYGQLIILLFAFTSIYPQIHGLFGERGLLPVSPMLECEEESVFQCRLPLLRFICNLFHLSPSVGLQLFSLIGVCLSALAIHKPECQNLITFLTLYFLYRTIYEAGGVFMYYQWDAFLLESTVYVAVLAWFDDGPADSVALFSIVALLVRVIFMNGASKLLSKCPAWWNLTALDYHFESQPLPTPFSWYAHHFPPFFKQLATIAIYYFEIILPPLFLIPVIHVRYVAFFCQILLMILTMLTGNNGFFNYNIIILLVSLLETPRVPVGAPLLSALVFGKLGYDLAHRMPVKLVTTEGSLPSFVLNLSYDTFQKLAIYYIDMIIILTALMFSIINAYTVLKGLGSQARVSKIVHVAFVAACVLLLNIYGSVPLLRMDEKLAQRTNENPMIMSYYKIANSWSVANPYGTYRHMTGQHGRPEIVIEGAPNFDGPWKEIEFKAKPGSISRRPDFVSPHHPRLDAQMYYAAEGTYQQNPFFLSLVYHLMQNTTEVVSLIENYPFKNRSEPMQFVRAKLYMYHFTDIGDKNWWRRDFQEEYMPPFNKGNQALMKFLVENKIINNKKSQFVNGPLGKGMKQWHRLTGGADLIAFFTSIIVLLVIRYLHNRLHGNIEENNGHNHAHHHGHNH</sequence>
<keyword evidence="5 8" id="KW-1133">Transmembrane helix</keyword>
<comment type="similarity">
    <text evidence="2 8">Belongs to the lipase maturation factor family.</text>
</comment>
<dbReference type="AlphaFoldDB" id="A0A6A5FZU3"/>
<evidence type="ECO:0000313" key="12">
    <source>
        <dbReference type="Proteomes" id="UP000483820"/>
    </source>
</evidence>
<feature type="transmembrane region" description="Helical" evidence="8">
    <location>
        <begin position="237"/>
        <end position="259"/>
    </location>
</feature>
<dbReference type="Pfam" id="PF06762">
    <property type="entry name" value="LMF1"/>
    <property type="match status" value="1"/>
</dbReference>
<feature type="transmembrane region" description="Helical" evidence="8">
    <location>
        <begin position="69"/>
        <end position="93"/>
    </location>
</feature>
<feature type="domain" description="Lipase maturation factor 1/2 C-terminal" evidence="10">
    <location>
        <begin position="412"/>
        <end position="548"/>
    </location>
</feature>
<comment type="subcellular location">
    <subcellularLocation>
        <location evidence="1 8">Endoplasmic reticulum membrane</location>
        <topology evidence="1 8">Multi-pass membrane protein</topology>
    </subcellularLocation>
</comment>
<feature type="domain" description="Lipase maturation factor 1/2 N-terminal" evidence="9">
    <location>
        <begin position="122"/>
        <end position="273"/>
    </location>
</feature>
<keyword evidence="4 8" id="KW-0256">Endoplasmic reticulum</keyword>
<name>A0A6A5FZU3_CAERE</name>
<feature type="transmembrane region" description="Helical" evidence="8">
    <location>
        <begin position="146"/>
        <end position="165"/>
    </location>
</feature>
<dbReference type="EMBL" id="WUAV01000006">
    <property type="protein sequence ID" value="KAF1748170.1"/>
    <property type="molecule type" value="Genomic_DNA"/>
</dbReference>
<keyword evidence="3 8" id="KW-0812">Transmembrane</keyword>
<feature type="transmembrane region" description="Helical" evidence="8">
    <location>
        <begin position="212"/>
        <end position="231"/>
    </location>
</feature>
<feature type="transmembrane region" description="Helical" evidence="8">
    <location>
        <begin position="591"/>
        <end position="611"/>
    </location>
</feature>
<gene>
    <name evidence="11" type="ORF">GCK72_024637</name>
</gene>
<dbReference type="Pfam" id="PF25179">
    <property type="entry name" value="LMF1_C"/>
    <property type="match status" value="1"/>
</dbReference>
<keyword evidence="7" id="KW-0325">Glycoprotein</keyword>
<dbReference type="InterPro" id="IPR057433">
    <property type="entry name" value="LMF1/2_C"/>
</dbReference>
<comment type="function">
    <text evidence="8">Involved in the maturation of specific proteins in the endoplasmic reticulum.</text>
</comment>
<protein>
    <recommendedName>
        <fullName evidence="8">Lipase maturation factor</fullName>
    </recommendedName>
</protein>
<dbReference type="PANTHER" id="PTHR14463:SF5">
    <property type="entry name" value="LIPASE MATURATION FACTOR 2"/>
    <property type="match status" value="1"/>
</dbReference>
<dbReference type="GeneID" id="9824092"/>
<evidence type="ECO:0000256" key="7">
    <source>
        <dbReference type="ARBA" id="ARBA00023180"/>
    </source>
</evidence>
<dbReference type="Proteomes" id="UP000483820">
    <property type="component" value="Chromosome X"/>
</dbReference>
<feature type="transmembrane region" description="Helical" evidence="8">
    <location>
        <begin position="326"/>
        <end position="350"/>
    </location>
</feature>
<dbReference type="PANTHER" id="PTHR14463">
    <property type="entry name" value="LIPASE MATURATION FACTOR"/>
    <property type="match status" value="1"/>
</dbReference>
<keyword evidence="6 8" id="KW-0472">Membrane</keyword>
<evidence type="ECO:0000256" key="4">
    <source>
        <dbReference type="ARBA" id="ARBA00022824"/>
    </source>
</evidence>
<reference evidence="11 12" key="1">
    <citation type="submission" date="2019-12" db="EMBL/GenBank/DDBJ databases">
        <title>Chromosome-level assembly of the Caenorhabditis remanei genome.</title>
        <authorList>
            <person name="Teterina A.A."/>
            <person name="Willis J.H."/>
            <person name="Phillips P.C."/>
        </authorList>
    </citation>
    <scope>NUCLEOTIDE SEQUENCE [LARGE SCALE GENOMIC DNA]</scope>
    <source>
        <strain evidence="11 12">PX506</strain>
        <tissue evidence="11">Whole organism</tissue>
    </source>
</reference>
<dbReference type="CTD" id="9824092"/>
<accession>A0A6A5FZU3</accession>
<evidence type="ECO:0000259" key="9">
    <source>
        <dbReference type="Pfam" id="PF06762"/>
    </source>
</evidence>
<evidence type="ECO:0000259" key="10">
    <source>
        <dbReference type="Pfam" id="PF25179"/>
    </source>
</evidence>
<dbReference type="InterPro" id="IPR009613">
    <property type="entry name" value="LMF"/>
</dbReference>
<proteinExistence type="inferred from homology"/>
<feature type="transmembrane region" description="Helical" evidence="8">
    <location>
        <begin position="105"/>
        <end position="126"/>
    </location>
</feature>
<evidence type="ECO:0000256" key="2">
    <source>
        <dbReference type="ARBA" id="ARBA00005512"/>
    </source>
</evidence>
<evidence type="ECO:0000256" key="3">
    <source>
        <dbReference type="ARBA" id="ARBA00022692"/>
    </source>
</evidence>
<dbReference type="GO" id="GO:0005789">
    <property type="term" value="C:endoplasmic reticulum membrane"/>
    <property type="evidence" value="ECO:0007669"/>
    <property type="project" value="UniProtKB-SubCell"/>
</dbReference>
<dbReference type="InterPro" id="IPR057434">
    <property type="entry name" value="LMF1/2_N"/>
</dbReference>
<evidence type="ECO:0000313" key="11">
    <source>
        <dbReference type="EMBL" id="KAF1748170.1"/>
    </source>
</evidence>
<evidence type="ECO:0000256" key="8">
    <source>
        <dbReference type="RuleBase" id="RU361229"/>
    </source>
</evidence>
<evidence type="ECO:0000256" key="5">
    <source>
        <dbReference type="ARBA" id="ARBA00022989"/>
    </source>
</evidence>
<comment type="caution">
    <text evidence="11">The sequence shown here is derived from an EMBL/GenBank/DDBJ whole genome shotgun (WGS) entry which is preliminary data.</text>
</comment>
<feature type="transmembrane region" description="Helical" evidence="8">
    <location>
        <begin position="12"/>
        <end position="32"/>
    </location>
</feature>
<evidence type="ECO:0000256" key="1">
    <source>
        <dbReference type="ARBA" id="ARBA00004477"/>
    </source>
</evidence>
<dbReference type="KEGG" id="crq:GCK72_024637"/>
<organism evidence="11 12">
    <name type="scientific">Caenorhabditis remanei</name>
    <name type="common">Caenorhabditis vulgaris</name>
    <dbReference type="NCBI Taxonomy" id="31234"/>
    <lineage>
        <taxon>Eukaryota</taxon>
        <taxon>Metazoa</taxon>
        <taxon>Ecdysozoa</taxon>
        <taxon>Nematoda</taxon>
        <taxon>Chromadorea</taxon>
        <taxon>Rhabditida</taxon>
        <taxon>Rhabditina</taxon>
        <taxon>Rhabditomorpha</taxon>
        <taxon>Rhabditoidea</taxon>
        <taxon>Rhabditidae</taxon>
        <taxon>Peloderinae</taxon>
        <taxon>Caenorhabditis</taxon>
    </lineage>
</organism>
<evidence type="ECO:0000256" key="6">
    <source>
        <dbReference type="ARBA" id="ARBA00023136"/>
    </source>
</evidence>
<dbReference type="RefSeq" id="XP_003118157.2">
    <property type="nucleotide sequence ID" value="XM_003118109.2"/>
</dbReference>
<dbReference type="GO" id="GO:0051604">
    <property type="term" value="P:protein maturation"/>
    <property type="evidence" value="ECO:0007669"/>
    <property type="project" value="InterPro"/>
</dbReference>